<comment type="similarity">
    <text evidence="2">Belongs to the CDIP1/LITAF family.</text>
</comment>
<evidence type="ECO:0000256" key="3">
    <source>
        <dbReference type="ARBA" id="ARBA00022723"/>
    </source>
</evidence>
<evidence type="ECO:0000256" key="2">
    <source>
        <dbReference type="ARBA" id="ARBA00005975"/>
    </source>
</evidence>
<reference evidence="8 9" key="1">
    <citation type="journal article" date="2015" name="Genome Biol. Evol.">
        <title>Phylogenomic analyses indicate that early fungi evolved digesting cell walls of algal ancestors of land plants.</title>
        <authorList>
            <person name="Chang Y."/>
            <person name="Wang S."/>
            <person name="Sekimoto S."/>
            <person name="Aerts A.L."/>
            <person name="Choi C."/>
            <person name="Clum A."/>
            <person name="LaButti K.M."/>
            <person name="Lindquist E.A."/>
            <person name="Yee Ngan C."/>
            <person name="Ohm R.A."/>
            <person name="Salamov A.A."/>
            <person name="Grigoriev I.V."/>
            <person name="Spatafora J.W."/>
            <person name="Berbee M.L."/>
        </authorList>
    </citation>
    <scope>NUCLEOTIDE SEQUENCE [LARGE SCALE GENOMIC DNA]</scope>
    <source>
        <strain evidence="8 9">JEL478</strain>
    </source>
</reference>
<dbReference type="SMART" id="SM00714">
    <property type="entry name" value="LITAF"/>
    <property type="match status" value="1"/>
</dbReference>
<dbReference type="STRING" id="1344416.A0A139A8S7"/>
<dbReference type="GO" id="GO:0008270">
    <property type="term" value="F:zinc ion binding"/>
    <property type="evidence" value="ECO:0007669"/>
    <property type="project" value="TreeGrafter"/>
</dbReference>
<dbReference type="AlphaFoldDB" id="A0A139A8S7"/>
<keyword evidence="5" id="KW-0472">Membrane</keyword>
<evidence type="ECO:0000256" key="4">
    <source>
        <dbReference type="ARBA" id="ARBA00022833"/>
    </source>
</evidence>
<feature type="compositionally biased region" description="Low complexity" evidence="6">
    <location>
        <begin position="15"/>
        <end position="33"/>
    </location>
</feature>
<evidence type="ECO:0000256" key="1">
    <source>
        <dbReference type="ARBA" id="ARBA00004170"/>
    </source>
</evidence>
<evidence type="ECO:0000313" key="9">
    <source>
        <dbReference type="Proteomes" id="UP000070544"/>
    </source>
</evidence>
<name>A0A139A8S7_GONPJ</name>
<gene>
    <name evidence="8" type="ORF">M427DRAFT_384008</name>
</gene>
<dbReference type="EMBL" id="KQ965781">
    <property type="protein sequence ID" value="KXS13202.1"/>
    <property type="molecule type" value="Genomic_DNA"/>
</dbReference>
<dbReference type="PROSITE" id="PS51837">
    <property type="entry name" value="LITAF"/>
    <property type="match status" value="1"/>
</dbReference>
<dbReference type="GO" id="GO:0016020">
    <property type="term" value="C:membrane"/>
    <property type="evidence" value="ECO:0007669"/>
    <property type="project" value="UniProtKB-SubCell"/>
</dbReference>
<dbReference type="Pfam" id="PF10601">
    <property type="entry name" value="zf-LITAF-like"/>
    <property type="match status" value="1"/>
</dbReference>
<dbReference type="OMA" id="QFTITEI"/>
<feature type="region of interest" description="Disordered" evidence="6">
    <location>
        <begin position="1"/>
        <end position="77"/>
    </location>
</feature>
<keyword evidence="4" id="KW-0862">Zinc</keyword>
<keyword evidence="3" id="KW-0479">Metal-binding</keyword>
<evidence type="ECO:0000313" key="8">
    <source>
        <dbReference type="EMBL" id="KXS13202.1"/>
    </source>
</evidence>
<proteinExistence type="inferred from homology"/>
<comment type="subcellular location">
    <subcellularLocation>
        <location evidence="1">Membrane</location>
        <topology evidence="1">Peripheral membrane protein</topology>
    </subcellularLocation>
</comment>
<organism evidence="8 9">
    <name type="scientific">Gonapodya prolifera (strain JEL478)</name>
    <name type="common">Monoblepharis prolifera</name>
    <dbReference type="NCBI Taxonomy" id="1344416"/>
    <lineage>
        <taxon>Eukaryota</taxon>
        <taxon>Fungi</taxon>
        <taxon>Fungi incertae sedis</taxon>
        <taxon>Chytridiomycota</taxon>
        <taxon>Chytridiomycota incertae sedis</taxon>
        <taxon>Monoblepharidomycetes</taxon>
        <taxon>Monoblepharidales</taxon>
        <taxon>Gonapodyaceae</taxon>
        <taxon>Gonapodya</taxon>
    </lineage>
</organism>
<dbReference type="PANTHER" id="PTHR23292">
    <property type="entry name" value="LIPOPOLYSACCHARIDE-INDUCED TUMOR NECROSIS FACTOR-ALPHA FACTOR"/>
    <property type="match status" value="1"/>
</dbReference>
<dbReference type="OrthoDB" id="5599753at2759"/>
<feature type="domain" description="LITAF" evidence="7">
    <location>
        <begin position="94"/>
        <end position="175"/>
    </location>
</feature>
<sequence length="175" mass="18602">MPSDDEKRPLLQPDPSAGGPAPAPVTAETTGETSHSESIYPAVPPSYDAIAPARPTQSSQRGGLPDPPPAYTATYVHPTQPPPTIVVASTGVPVGYDIVSGYVSLDVNTPVRIFCPYCRQFTITEIGSRPGTTACVGSGLMCCFCWPLFWIPLVFCQDQVHRCTKCENVLAVIPA</sequence>
<dbReference type="InterPro" id="IPR006629">
    <property type="entry name" value="LITAF"/>
</dbReference>
<dbReference type="PANTHER" id="PTHR23292:SF6">
    <property type="entry name" value="FI16602P1-RELATED"/>
    <property type="match status" value="1"/>
</dbReference>
<dbReference type="Proteomes" id="UP000070544">
    <property type="component" value="Unassembled WGS sequence"/>
</dbReference>
<evidence type="ECO:0000256" key="5">
    <source>
        <dbReference type="ARBA" id="ARBA00023136"/>
    </source>
</evidence>
<evidence type="ECO:0000259" key="7">
    <source>
        <dbReference type="PROSITE" id="PS51837"/>
    </source>
</evidence>
<keyword evidence="9" id="KW-1185">Reference proteome</keyword>
<protein>
    <recommendedName>
        <fullName evidence="7">LITAF domain-containing protein</fullName>
    </recommendedName>
</protein>
<evidence type="ECO:0000256" key="6">
    <source>
        <dbReference type="SAM" id="MobiDB-lite"/>
    </source>
</evidence>
<dbReference type="InterPro" id="IPR037519">
    <property type="entry name" value="LITAF_fam"/>
</dbReference>
<accession>A0A139A8S7</accession>